<organism evidence="6 7">
    <name type="scientific">Zymoseptoria brevis</name>
    <dbReference type="NCBI Taxonomy" id="1047168"/>
    <lineage>
        <taxon>Eukaryota</taxon>
        <taxon>Fungi</taxon>
        <taxon>Dikarya</taxon>
        <taxon>Ascomycota</taxon>
        <taxon>Pezizomycotina</taxon>
        <taxon>Dothideomycetes</taxon>
        <taxon>Dothideomycetidae</taxon>
        <taxon>Mycosphaerellales</taxon>
        <taxon>Mycosphaerellaceae</taxon>
        <taxon>Zymoseptoria</taxon>
    </lineage>
</organism>
<feature type="region of interest" description="Disordered" evidence="4">
    <location>
        <begin position="987"/>
        <end position="1086"/>
    </location>
</feature>
<proteinExistence type="predicted"/>
<evidence type="ECO:0000313" key="7">
    <source>
        <dbReference type="Proteomes" id="UP000033647"/>
    </source>
</evidence>
<feature type="compositionally biased region" description="Basic and acidic residues" evidence="4">
    <location>
        <begin position="586"/>
        <end position="595"/>
    </location>
</feature>
<name>A0A0F4GLM6_9PEZI</name>
<feature type="compositionally biased region" description="Low complexity" evidence="4">
    <location>
        <begin position="391"/>
        <end position="403"/>
    </location>
</feature>
<reference evidence="6 7" key="1">
    <citation type="submission" date="2015-03" db="EMBL/GenBank/DDBJ databases">
        <title>RNA-seq based gene annotation and comparative genomics of four Zymoseptoria species reveal species-specific pathogenicity related genes and transposable element activity.</title>
        <authorList>
            <person name="Grandaubert J."/>
            <person name="Bhattacharyya A."/>
            <person name="Stukenbrock E.H."/>
        </authorList>
    </citation>
    <scope>NUCLEOTIDE SEQUENCE [LARGE SCALE GENOMIC DNA]</scope>
    <source>
        <strain evidence="6 7">Zb18110</strain>
    </source>
</reference>
<keyword evidence="3" id="KW-0206">Cytoskeleton</keyword>
<dbReference type="InterPro" id="IPR036534">
    <property type="entry name" value="GAR_dom_sf"/>
</dbReference>
<evidence type="ECO:0000256" key="1">
    <source>
        <dbReference type="ARBA" id="ARBA00004245"/>
    </source>
</evidence>
<feature type="compositionally biased region" description="Pro residues" evidence="4">
    <location>
        <begin position="1"/>
        <end position="14"/>
    </location>
</feature>
<feature type="region of interest" description="Disordered" evidence="4">
    <location>
        <begin position="1"/>
        <end position="35"/>
    </location>
</feature>
<evidence type="ECO:0000256" key="2">
    <source>
        <dbReference type="ARBA" id="ARBA00022490"/>
    </source>
</evidence>
<dbReference type="STRING" id="1047168.A0A0F4GLM6"/>
<feature type="region of interest" description="Disordered" evidence="4">
    <location>
        <begin position="444"/>
        <end position="605"/>
    </location>
</feature>
<dbReference type="InterPro" id="IPR003108">
    <property type="entry name" value="GAR_dom"/>
</dbReference>
<evidence type="ECO:0000313" key="6">
    <source>
        <dbReference type="EMBL" id="KJX97090.1"/>
    </source>
</evidence>
<feature type="domain" description="GAR" evidence="5">
    <location>
        <begin position="876"/>
        <end position="961"/>
    </location>
</feature>
<feature type="region of interest" description="Disordered" evidence="4">
    <location>
        <begin position="385"/>
        <end position="405"/>
    </location>
</feature>
<feature type="compositionally biased region" description="Basic and acidic residues" evidence="4">
    <location>
        <begin position="447"/>
        <end position="457"/>
    </location>
</feature>
<dbReference type="Gene3D" id="3.30.920.20">
    <property type="entry name" value="Gas2-like domain"/>
    <property type="match status" value="1"/>
</dbReference>
<dbReference type="EMBL" id="LAFY01000554">
    <property type="protein sequence ID" value="KJX97090.1"/>
    <property type="molecule type" value="Genomic_DNA"/>
</dbReference>
<feature type="compositionally biased region" description="Polar residues" evidence="4">
    <location>
        <begin position="473"/>
        <end position="509"/>
    </location>
</feature>
<dbReference type="GO" id="GO:0005856">
    <property type="term" value="C:cytoskeleton"/>
    <property type="evidence" value="ECO:0007669"/>
    <property type="project" value="UniProtKB-SubCell"/>
</dbReference>
<feature type="region of interest" description="Disordered" evidence="4">
    <location>
        <begin position="624"/>
        <end position="678"/>
    </location>
</feature>
<accession>A0A0F4GLM6</accession>
<sequence>MPPPTPLDDPPRTPSPTKQRRPASRSPNRQAHRARDVDNLLRDLSPTTTLRALLTTATDTAATPTSTNMQPEFHGDPDILARNIACLSDSERALGVKAAQACLDLRTWLREVQSWEWPGRFDAEEQGHLETTNGTEQLCGSLPESTVQDYEKRADQISRQVDQMNVEELKDYVLQSHYRQGSQAGNTPFGGLKRLDDFTVLVTATILQALPFLTQLNRLLDVWTVRLIILRSAPTYLQDLYRARAELEKSWAAIATSPSNISVCSRESMLGMKTSLQDQVASLGRRLDRFLDDLEGREETVPDSWVDEFEALETTYGSWVVQAERLVLENEWRIAREQRTRSEIVPVSADVVEREALSEASDTMQENGALDSAGEDVVVVPASPETRSVSEEASMSSSLLSDDSGGGIAKRRAAFLNDIERTNSLKLASKSPVRPFEHATNAFTKLFKKDRSPDRPVPRRSTSKNLHVHTIDDSGSTRPGSLRSVSAASFRLNNNSSPASSVTSNTELSHSCRAPSHSIQSSTTEERRDSQQADHSSNMTRAIPETYQPTGLRPRAEKHFPENWPLDATPTSSRDTSTDFDQSQQDVEREPEHDLQTPTASMETDGFDKTFVISLPLPSADGTSQVCVNDTLPISPNQEPVQTEPEPSSDLESPALRGSEHPPSLKVEIPTGDGDERAERRASTAYIGTFHRSQLKSIDVGRSLGQSSGSSRNSPSTTATSSPSRSAPVVPAGNVNASAASPMSDDNALPSSALPRGDAAAMIPGTPALYRHSIDRSDASSPMVDSEPDSPVSSASLNAAMIKRRHVGTMQKENLPPSRTTPVKKLGLTKFAEDSLDRHVSEVLEALPAPIKFRSRPGAETPVHGGGGSDGRVSIGPRSKIQGSRAPSRTGLMIAPAENTPRKPASASEPEVKLYHLTQAGQEDPIKLFVRLVGEGERVMVRVGGGWADLADYLRQYAEHHGSRTVSEGHLEVQTVANVGSGRRVSGPVDFRAKTPTMVTPVRSRNGGKDLHPFSEEAMVESPYSRARTPSDATTAEHSSPKSTRGSSRPSTATGSRPSSKQGLTEVGLSGPSSAKRGLPDHKAKWVEGMIERARASAEKSKDGEFKELGKVGGTRRMIFRSASGTGERPK</sequence>
<dbReference type="OrthoDB" id="5409589at2759"/>
<dbReference type="Proteomes" id="UP000033647">
    <property type="component" value="Unassembled WGS sequence"/>
</dbReference>
<feature type="compositionally biased region" description="Polar residues" evidence="4">
    <location>
        <begin position="624"/>
        <end position="641"/>
    </location>
</feature>
<dbReference type="AlphaFoldDB" id="A0A0F4GLM6"/>
<comment type="caution">
    <text evidence="6">The sequence shown here is derived from an EMBL/GenBank/DDBJ whole genome shotgun (WGS) entry which is preliminary data.</text>
</comment>
<feature type="region of interest" description="Disordered" evidence="4">
    <location>
        <begin position="697"/>
        <end position="760"/>
    </location>
</feature>
<feature type="compositionally biased region" description="Low complexity" evidence="4">
    <location>
        <begin position="569"/>
        <end position="585"/>
    </location>
</feature>
<feature type="region of interest" description="Disordered" evidence="4">
    <location>
        <begin position="855"/>
        <end position="908"/>
    </location>
</feature>
<comment type="subcellular location">
    <subcellularLocation>
        <location evidence="1">Cytoplasm</location>
        <location evidence="1">Cytoskeleton</location>
    </subcellularLocation>
</comment>
<evidence type="ECO:0000256" key="3">
    <source>
        <dbReference type="ARBA" id="ARBA00023212"/>
    </source>
</evidence>
<protein>
    <recommendedName>
        <fullName evidence="5">GAR domain-containing protein</fullName>
    </recommendedName>
</protein>
<dbReference type="PROSITE" id="PS51460">
    <property type="entry name" value="GAR"/>
    <property type="match status" value="1"/>
</dbReference>
<dbReference type="Pfam" id="PF02187">
    <property type="entry name" value="GAS2"/>
    <property type="match status" value="1"/>
</dbReference>
<keyword evidence="2" id="KW-0963">Cytoplasm</keyword>
<feature type="compositionally biased region" description="Polar residues" evidence="4">
    <location>
        <begin position="1031"/>
        <end position="1063"/>
    </location>
</feature>
<gene>
    <name evidence="6" type="ORF">TI39_contig562g00028</name>
</gene>
<dbReference type="SUPFAM" id="SSF143575">
    <property type="entry name" value="GAS2 domain-like"/>
    <property type="match status" value="1"/>
</dbReference>
<evidence type="ECO:0000256" key="4">
    <source>
        <dbReference type="SAM" id="MobiDB-lite"/>
    </source>
</evidence>
<evidence type="ECO:0000259" key="5">
    <source>
        <dbReference type="PROSITE" id="PS51460"/>
    </source>
</evidence>
<dbReference type="GO" id="GO:0008017">
    <property type="term" value="F:microtubule binding"/>
    <property type="evidence" value="ECO:0007669"/>
    <property type="project" value="InterPro"/>
</dbReference>
<keyword evidence="7" id="KW-1185">Reference proteome</keyword>
<feature type="compositionally biased region" description="Low complexity" evidence="4">
    <location>
        <begin position="701"/>
        <end position="732"/>
    </location>
</feature>